<dbReference type="GO" id="GO:0016020">
    <property type="term" value="C:membrane"/>
    <property type="evidence" value="ECO:0007669"/>
    <property type="project" value="InterPro"/>
</dbReference>
<feature type="transmembrane region" description="Helical" evidence="1">
    <location>
        <begin position="182"/>
        <end position="202"/>
    </location>
</feature>
<accession>A0A382DK09</accession>
<evidence type="ECO:0008006" key="3">
    <source>
        <dbReference type="Google" id="ProtNLM"/>
    </source>
</evidence>
<dbReference type="GO" id="GO:0022904">
    <property type="term" value="P:respiratory electron transport chain"/>
    <property type="evidence" value="ECO:0007669"/>
    <property type="project" value="InterPro"/>
</dbReference>
<evidence type="ECO:0000256" key="1">
    <source>
        <dbReference type="SAM" id="Phobius"/>
    </source>
</evidence>
<feature type="transmembrane region" description="Helical" evidence="1">
    <location>
        <begin position="147"/>
        <end position="170"/>
    </location>
</feature>
<feature type="transmembrane region" description="Helical" evidence="1">
    <location>
        <begin position="59"/>
        <end position="82"/>
    </location>
</feature>
<protein>
    <recommendedName>
        <fullName evidence="3">Cytochrome b561 bacterial/Ni-hydrogenase domain-containing protein</fullName>
    </recommendedName>
</protein>
<keyword evidence="1" id="KW-0472">Membrane</keyword>
<dbReference type="AlphaFoldDB" id="A0A382DK09"/>
<proteinExistence type="predicted"/>
<keyword evidence="1" id="KW-0812">Transmembrane</keyword>
<name>A0A382DK09_9ZZZZ</name>
<dbReference type="Gene3D" id="1.20.950.20">
    <property type="entry name" value="Transmembrane di-heme cytochromes, Chain C"/>
    <property type="match status" value="1"/>
</dbReference>
<feature type="transmembrane region" description="Helical" evidence="1">
    <location>
        <begin position="6"/>
        <end position="23"/>
    </location>
</feature>
<feature type="transmembrane region" description="Helical" evidence="1">
    <location>
        <begin position="88"/>
        <end position="114"/>
    </location>
</feature>
<dbReference type="SUPFAM" id="SSF81342">
    <property type="entry name" value="Transmembrane di-heme cytochromes"/>
    <property type="match status" value="1"/>
</dbReference>
<gene>
    <name evidence="2" type="ORF">METZ01_LOCUS191670</name>
</gene>
<dbReference type="EMBL" id="UINC01039804">
    <property type="protein sequence ID" value="SVB38816.1"/>
    <property type="molecule type" value="Genomic_DNA"/>
</dbReference>
<dbReference type="InterPro" id="IPR016174">
    <property type="entry name" value="Di-haem_cyt_TM"/>
</dbReference>
<reference evidence="2" key="1">
    <citation type="submission" date="2018-05" db="EMBL/GenBank/DDBJ databases">
        <authorList>
            <person name="Lanie J.A."/>
            <person name="Ng W.-L."/>
            <person name="Kazmierczak K.M."/>
            <person name="Andrzejewski T.M."/>
            <person name="Davidsen T.M."/>
            <person name="Wayne K.J."/>
            <person name="Tettelin H."/>
            <person name="Glass J.I."/>
            <person name="Rusch D."/>
            <person name="Podicherti R."/>
            <person name="Tsui H.-C.T."/>
            <person name="Winkler M.E."/>
        </authorList>
    </citation>
    <scope>NUCLEOTIDE SEQUENCE</scope>
</reference>
<sequence length="207" mass="22865">MFQTISWVSLGLVLAGIIGHCLLSPRQRLAKGKAAKGNGRSWWCCCSGDLSTLAKLRRLACLLAAGSLVMLFVTGFAGRLLFGEQITGYTLMLHVGLAPVFIVCTGFILVAWGYQCRLNEDDWQGLTSLMRLEKTDSGDTADLGWKLTFWLSMFLVVPVSLSMVLGMFQIFGTHGQELLISLHQYTSLALTLVAMIHVHLIIRRQCK</sequence>
<keyword evidence="1" id="KW-1133">Transmembrane helix</keyword>
<organism evidence="2">
    <name type="scientific">marine metagenome</name>
    <dbReference type="NCBI Taxonomy" id="408172"/>
    <lineage>
        <taxon>unclassified sequences</taxon>
        <taxon>metagenomes</taxon>
        <taxon>ecological metagenomes</taxon>
    </lineage>
</organism>
<evidence type="ECO:0000313" key="2">
    <source>
        <dbReference type="EMBL" id="SVB38816.1"/>
    </source>
</evidence>